<evidence type="ECO:0000313" key="1">
    <source>
        <dbReference type="EMBL" id="KGF54319.1"/>
    </source>
</evidence>
<evidence type="ECO:0008006" key="3">
    <source>
        <dbReference type="Google" id="ProtNLM"/>
    </source>
</evidence>
<evidence type="ECO:0000313" key="2">
    <source>
        <dbReference type="Proteomes" id="UP000029585"/>
    </source>
</evidence>
<dbReference type="AlphaFoldDB" id="A0A096D9Z3"/>
<proteinExistence type="predicted"/>
<dbReference type="EMBL" id="ADLO01000090">
    <property type="protein sequence ID" value="KGF54319.1"/>
    <property type="molecule type" value="Genomic_DNA"/>
</dbReference>
<name>A0A096D9Z3_FLAPL</name>
<dbReference type="InterPro" id="IPR025466">
    <property type="entry name" value="DUF4317"/>
</dbReference>
<dbReference type="GeneID" id="63972325"/>
<accession>A0A096D9Z3</accession>
<dbReference type="RefSeq" id="WP_007488603.1">
    <property type="nucleotide sequence ID" value="NZ_KN174164.1"/>
</dbReference>
<dbReference type="Proteomes" id="UP000029585">
    <property type="component" value="Unassembled WGS sequence"/>
</dbReference>
<dbReference type="Pfam" id="PF14199">
    <property type="entry name" value="DUF4317"/>
    <property type="match status" value="1"/>
</dbReference>
<dbReference type="eggNOG" id="ENOG502Z7TS">
    <property type="taxonomic scope" value="Bacteria"/>
</dbReference>
<comment type="caution">
    <text evidence="1">The sequence shown here is derived from an EMBL/GenBank/DDBJ whole genome shotgun (WGS) entry which is preliminary data.</text>
</comment>
<reference evidence="1 2" key="1">
    <citation type="submission" date="2011-08" db="EMBL/GenBank/DDBJ databases">
        <title>The Genome Sequence of Clostridium orbiscindens 1_3_50AFAA.</title>
        <authorList>
            <consortium name="The Broad Institute Genome Sequencing Platform"/>
            <person name="Earl A."/>
            <person name="Ward D."/>
            <person name="Feldgarden M."/>
            <person name="Gevers D."/>
            <person name="Daigneault M."/>
            <person name="Strauss J."/>
            <person name="Allen-Vercoe E."/>
            <person name="Young S.K."/>
            <person name="Zeng Q."/>
            <person name="Gargeya S."/>
            <person name="Fitzgerald M."/>
            <person name="Haas B."/>
            <person name="Abouelleil A."/>
            <person name="Alvarado L."/>
            <person name="Arachchi H.M."/>
            <person name="Berlin A."/>
            <person name="Brown A."/>
            <person name="Chapman S.B."/>
            <person name="Chen Z."/>
            <person name="Dunbar C."/>
            <person name="Freedman E."/>
            <person name="Gearin G."/>
            <person name="Gellesch M."/>
            <person name="Goldberg J."/>
            <person name="Griggs A."/>
            <person name="Gujja S."/>
            <person name="Heiman D."/>
            <person name="Howarth C."/>
            <person name="Larson L."/>
            <person name="Lui A."/>
            <person name="MacDonald P.J.P."/>
            <person name="Montmayeur A."/>
            <person name="Murphy C."/>
            <person name="Neiman D."/>
            <person name="Pearson M."/>
            <person name="Priest M."/>
            <person name="Roberts A."/>
            <person name="Saif S."/>
            <person name="Shea T."/>
            <person name="Shenoy N."/>
            <person name="Sisk P."/>
            <person name="Stolte C."/>
            <person name="Sykes S."/>
            <person name="Wortman J."/>
            <person name="Nusbaum C."/>
            <person name="Birren B."/>
        </authorList>
    </citation>
    <scope>NUCLEOTIDE SEQUENCE [LARGE SCALE GENOMIC DNA]</scope>
    <source>
        <strain evidence="1 2">1_3_50AFAA</strain>
    </source>
</reference>
<dbReference type="PATRIC" id="fig|742738.3.peg.3007"/>
<organism evidence="1 2">
    <name type="scientific">Flavonifractor plautii 1_3_50AFAA</name>
    <dbReference type="NCBI Taxonomy" id="742738"/>
    <lineage>
        <taxon>Bacteria</taxon>
        <taxon>Bacillati</taxon>
        <taxon>Bacillota</taxon>
        <taxon>Clostridia</taxon>
        <taxon>Eubacteriales</taxon>
        <taxon>Oscillospiraceae</taxon>
        <taxon>Flavonifractor</taxon>
    </lineage>
</organism>
<keyword evidence="2" id="KW-1185">Reference proteome</keyword>
<gene>
    <name evidence="1" type="ORF">HMPREF9460_02926</name>
</gene>
<protein>
    <recommendedName>
        <fullName evidence="3">DUF4317 domain-containing protein</fullName>
    </recommendedName>
</protein>
<sequence length="376" mass="42844">MNEKEVGELRRRLRPEKNSITHIRGCYVNEMGESVAQFDQSLALMTQEETETLLALLRRTLSGTLGKNLLDLSFETRQVVEGEEHRRLMRLRDTALKDEEAVEEFFQLVRQSLTLEGNYLILLVYDRYDVPYRAKDGERQEDAAAEVYSYLLCSICPVKQTKPALSYHVRENEFHNRRADWLVSPPELGFLFPAFDDRSTNLYNALYYTRDSGENHPELVEAVFRREAPMPAAAQKETFQTLLSDTLADECSCEVVQAVHDQLCELVEEHRERKEAEPLTLSKGAVKCVLKSCGVSDSHVEEFALRYDDAFGADMALSPRNLVEKQIEVCTPDVVIKVSPERSDLVDTRVIDGVKYILIRADEGVEVNGVPVHIAK</sequence>
<dbReference type="HOGENOM" id="CLU_044566_1_0_9"/>